<dbReference type="InterPro" id="IPR006094">
    <property type="entry name" value="Oxid_FAD_bind_N"/>
</dbReference>
<evidence type="ECO:0000256" key="5">
    <source>
        <dbReference type="ARBA" id="ARBA00023002"/>
    </source>
</evidence>
<dbReference type="PANTHER" id="PTHR42973">
    <property type="entry name" value="BINDING OXIDOREDUCTASE, PUTATIVE (AFU_ORTHOLOGUE AFUA_1G17690)-RELATED"/>
    <property type="match status" value="1"/>
</dbReference>
<comment type="similarity">
    <text evidence="2">Belongs to the oxygen-dependent FAD-linked oxidoreductase family.</text>
</comment>
<sequence length="575" mass="63535">MAVISINNTDPRHSTFQKGFNLRWPTGNIQGQSSSSGADMIYFCSSIDDIISAAAAGLKNGGRMTVRSGGHCYEGFVSNKLAGENVPFSVIDISLLSGMEYSDTLSIGTDFLSEEKYRMKVLAGSQNWDNYAELYKRSGKTIPGGSCYSVGAGGHICGGGYGYLSRQYGLSCDWLSGVDILVPDAEGTGLKGVHVSRHHLPDIDDIDDAGYLFLACCGGGGGQFGIITAYYFDDLPVAPAEVLWTVLEWPQNSLTLSDIKTFLNAYYLWFSQHDDNPDTWGLFTKLDLRHVNSGPINLGIHFIDRNNGVTDTTVLEDFYRHVVALLPEARVSLSPFPAAHASVNNLSQQTVSTWADFERHTRRMDWLYFTQNVNASGENKKGRYKSAYQKGGSEGFHAVPATALWNAINAPDPHGVLTNSGIQIQSYGGQINQASETAVGDYSALVQRDSVLKWQPRAYWYDTQNMTPDEALALDDTCAVWLRTLYRDAFPAVLPGQVEPGIPVNDDFDGCYFNYPDLDMKYKNGNANDNDALNPDWRAIYFPRGKEAILRQAKTLWDPLNILRHEMSVEPEHPL</sequence>
<evidence type="ECO:0000256" key="2">
    <source>
        <dbReference type="ARBA" id="ARBA00005466"/>
    </source>
</evidence>
<evidence type="ECO:0000313" key="8">
    <source>
        <dbReference type="Proteomes" id="UP001246690"/>
    </source>
</evidence>
<protein>
    <submittedName>
        <fullName evidence="7">FAD-binding protein</fullName>
    </submittedName>
</protein>
<dbReference type="PANTHER" id="PTHR42973:SF39">
    <property type="entry name" value="FAD-BINDING PCMH-TYPE DOMAIN-CONTAINING PROTEIN"/>
    <property type="match status" value="1"/>
</dbReference>
<dbReference type="InterPro" id="IPR036318">
    <property type="entry name" value="FAD-bd_PCMH-like_sf"/>
</dbReference>
<accession>A0ABY9S4W3</accession>
<reference evidence="7 8" key="1">
    <citation type="submission" date="2023-09" db="EMBL/GenBank/DDBJ databases">
        <title>Buttiauxella selenatireducens sp. nov., isolated from the rhizosphere of Cardamine hupingshanesis.</title>
        <authorList>
            <person name="Zhang S."/>
            <person name="Xu Z."/>
            <person name="Wang H."/>
            <person name="Guo Y."/>
        </authorList>
    </citation>
    <scope>NUCLEOTIDE SEQUENCE [LARGE SCALE GENOMIC DNA]</scope>
    <source>
        <strain evidence="7 8">R73</strain>
    </source>
</reference>
<gene>
    <name evidence="7" type="ORF">RHD99_13685</name>
</gene>
<evidence type="ECO:0000256" key="1">
    <source>
        <dbReference type="ARBA" id="ARBA00001974"/>
    </source>
</evidence>
<dbReference type="SUPFAM" id="SSF56176">
    <property type="entry name" value="FAD-binding/transporter-associated domain-like"/>
    <property type="match status" value="1"/>
</dbReference>
<keyword evidence="3" id="KW-0285">Flavoprotein</keyword>
<keyword evidence="5" id="KW-0560">Oxidoreductase</keyword>
<dbReference type="InterPro" id="IPR016169">
    <property type="entry name" value="FAD-bd_PCMH_sub2"/>
</dbReference>
<dbReference type="Pfam" id="PF01565">
    <property type="entry name" value="FAD_binding_4"/>
    <property type="match status" value="1"/>
</dbReference>
<feature type="domain" description="FAD-binding PCMH-type" evidence="6">
    <location>
        <begin position="34"/>
        <end position="237"/>
    </location>
</feature>
<dbReference type="InterPro" id="IPR050416">
    <property type="entry name" value="FAD-linked_Oxidoreductase"/>
</dbReference>
<evidence type="ECO:0000256" key="4">
    <source>
        <dbReference type="ARBA" id="ARBA00022827"/>
    </source>
</evidence>
<dbReference type="InterPro" id="IPR016166">
    <property type="entry name" value="FAD-bd_PCMH"/>
</dbReference>
<comment type="cofactor">
    <cofactor evidence="1">
        <name>FAD</name>
        <dbReference type="ChEBI" id="CHEBI:57692"/>
    </cofactor>
</comment>
<evidence type="ECO:0000256" key="3">
    <source>
        <dbReference type="ARBA" id="ARBA00022630"/>
    </source>
</evidence>
<keyword evidence="8" id="KW-1185">Reference proteome</keyword>
<proteinExistence type="inferred from homology"/>
<dbReference type="Pfam" id="PF08031">
    <property type="entry name" value="BBE"/>
    <property type="match status" value="1"/>
</dbReference>
<dbReference type="PROSITE" id="PS51387">
    <property type="entry name" value="FAD_PCMH"/>
    <property type="match status" value="1"/>
</dbReference>
<evidence type="ECO:0000313" key="7">
    <source>
        <dbReference type="EMBL" id="WMY72535.1"/>
    </source>
</evidence>
<dbReference type="RefSeq" id="WP_309874503.1">
    <property type="nucleotide sequence ID" value="NZ_CP133838.1"/>
</dbReference>
<organism evidence="7 8">
    <name type="scientific">Buttiauxella selenatireducens</name>
    <dbReference type="NCBI Taxonomy" id="3073902"/>
    <lineage>
        <taxon>Bacteria</taxon>
        <taxon>Pseudomonadati</taxon>
        <taxon>Pseudomonadota</taxon>
        <taxon>Gammaproteobacteria</taxon>
        <taxon>Enterobacterales</taxon>
        <taxon>Enterobacteriaceae</taxon>
        <taxon>Buttiauxella</taxon>
    </lineage>
</organism>
<dbReference type="Proteomes" id="UP001246690">
    <property type="component" value="Chromosome"/>
</dbReference>
<keyword evidence="4" id="KW-0274">FAD</keyword>
<dbReference type="Gene3D" id="3.40.462.20">
    <property type="match status" value="1"/>
</dbReference>
<dbReference type="InterPro" id="IPR012951">
    <property type="entry name" value="BBE"/>
</dbReference>
<dbReference type="EMBL" id="CP133838">
    <property type="protein sequence ID" value="WMY72535.1"/>
    <property type="molecule type" value="Genomic_DNA"/>
</dbReference>
<evidence type="ECO:0000259" key="6">
    <source>
        <dbReference type="PROSITE" id="PS51387"/>
    </source>
</evidence>
<name>A0ABY9S4W3_9ENTR</name>
<dbReference type="Gene3D" id="3.30.465.10">
    <property type="match status" value="1"/>
</dbReference>